<dbReference type="AlphaFoldDB" id="A0A4Y3RJ60"/>
<name>A0A4Y3RJ60_9ACTN</name>
<dbReference type="Proteomes" id="UP000315226">
    <property type="component" value="Unassembled WGS sequence"/>
</dbReference>
<evidence type="ECO:0000313" key="2">
    <source>
        <dbReference type="Proteomes" id="UP000315226"/>
    </source>
</evidence>
<reference evidence="1 2" key="1">
    <citation type="submission" date="2019-06" db="EMBL/GenBank/DDBJ databases">
        <title>Whole genome shotgun sequence of Streptomyces gardneri NBRC 12865.</title>
        <authorList>
            <person name="Hosoyama A."/>
            <person name="Uohara A."/>
            <person name="Ohji S."/>
            <person name="Ichikawa N."/>
        </authorList>
    </citation>
    <scope>NUCLEOTIDE SEQUENCE [LARGE SCALE GENOMIC DNA]</scope>
    <source>
        <strain evidence="1 2">NBRC 12865</strain>
    </source>
</reference>
<dbReference type="EMBL" id="BJMN01000020">
    <property type="protein sequence ID" value="GEB57722.1"/>
    <property type="molecule type" value="Genomic_DNA"/>
</dbReference>
<evidence type="ECO:0000313" key="1">
    <source>
        <dbReference type="EMBL" id="GEB57722.1"/>
    </source>
</evidence>
<accession>A0A4Y3RJ60</accession>
<gene>
    <name evidence="1" type="ORF">SGA01_33270</name>
</gene>
<proteinExistence type="predicted"/>
<comment type="caution">
    <text evidence="1">The sequence shown here is derived from an EMBL/GenBank/DDBJ whole genome shotgun (WGS) entry which is preliminary data.</text>
</comment>
<dbReference type="OrthoDB" id="4248027at2"/>
<keyword evidence="2" id="KW-1185">Reference proteome</keyword>
<sequence>MSELLTVTAEVAPYLSTFFGALGGAVATTAVQRVADGTVDAGEGFLRRLVPWGDRTDPELLDEEEEHRADDGLSRLDENERRQLAGALTQWLEEAEEDGVAPDPERLVELVREIDEEDQPVTQVTKNYATYGPNSAIIDSVGDNATFTFGGGGDDRPRRRS</sequence>
<protein>
    <submittedName>
        <fullName evidence="1">Uncharacterized protein</fullName>
    </submittedName>
</protein>
<dbReference type="RefSeq" id="WP_141297234.1">
    <property type="nucleotide sequence ID" value="NZ_BJMN01000020.1"/>
</dbReference>
<organism evidence="1 2">
    <name type="scientific">Streptomyces gardneri</name>
    <dbReference type="NCBI Taxonomy" id="66892"/>
    <lineage>
        <taxon>Bacteria</taxon>
        <taxon>Bacillati</taxon>
        <taxon>Actinomycetota</taxon>
        <taxon>Actinomycetes</taxon>
        <taxon>Kitasatosporales</taxon>
        <taxon>Streptomycetaceae</taxon>
        <taxon>Streptomyces</taxon>
    </lineage>
</organism>